<evidence type="ECO:0000259" key="7">
    <source>
        <dbReference type="PROSITE" id="PS50850"/>
    </source>
</evidence>
<dbReference type="EMBL" id="MU157824">
    <property type="protein sequence ID" value="KAF9535502.1"/>
    <property type="molecule type" value="Genomic_DNA"/>
</dbReference>
<feature type="transmembrane region" description="Helical" evidence="6">
    <location>
        <begin position="468"/>
        <end position="496"/>
    </location>
</feature>
<protein>
    <submittedName>
        <fullName evidence="8">Major facilitator superfamily domain-containing protein</fullName>
    </submittedName>
</protein>
<accession>A0A9P6JVJ4</accession>
<dbReference type="InterPro" id="IPR011701">
    <property type="entry name" value="MFS"/>
</dbReference>
<organism evidence="8 9">
    <name type="scientific">Crepidotus variabilis</name>
    <dbReference type="NCBI Taxonomy" id="179855"/>
    <lineage>
        <taxon>Eukaryota</taxon>
        <taxon>Fungi</taxon>
        <taxon>Dikarya</taxon>
        <taxon>Basidiomycota</taxon>
        <taxon>Agaricomycotina</taxon>
        <taxon>Agaricomycetes</taxon>
        <taxon>Agaricomycetidae</taxon>
        <taxon>Agaricales</taxon>
        <taxon>Agaricineae</taxon>
        <taxon>Crepidotaceae</taxon>
        <taxon>Crepidotus</taxon>
    </lineage>
</organism>
<dbReference type="InterPro" id="IPR036259">
    <property type="entry name" value="MFS_trans_sf"/>
</dbReference>
<dbReference type="PANTHER" id="PTHR23501:SF102">
    <property type="entry name" value="DRUG TRANSPORTER, PUTATIVE (AFU_ORTHOLOGUE AFUA_3G08530)-RELATED"/>
    <property type="match status" value="1"/>
</dbReference>
<gene>
    <name evidence="8" type="ORF">CPB83DRAFT_841868</name>
</gene>
<dbReference type="InterPro" id="IPR020846">
    <property type="entry name" value="MFS_dom"/>
</dbReference>
<dbReference type="Proteomes" id="UP000807306">
    <property type="component" value="Unassembled WGS sequence"/>
</dbReference>
<feature type="transmembrane region" description="Helical" evidence="6">
    <location>
        <begin position="294"/>
        <end position="316"/>
    </location>
</feature>
<feature type="transmembrane region" description="Helical" evidence="6">
    <location>
        <begin position="379"/>
        <end position="396"/>
    </location>
</feature>
<feature type="transmembrane region" description="Helical" evidence="6">
    <location>
        <begin position="66"/>
        <end position="85"/>
    </location>
</feature>
<dbReference type="Pfam" id="PF07690">
    <property type="entry name" value="MFS_1"/>
    <property type="match status" value="1"/>
</dbReference>
<dbReference type="PANTHER" id="PTHR23501">
    <property type="entry name" value="MAJOR FACILITATOR SUPERFAMILY"/>
    <property type="match status" value="1"/>
</dbReference>
<evidence type="ECO:0000256" key="4">
    <source>
        <dbReference type="ARBA" id="ARBA00023136"/>
    </source>
</evidence>
<dbReference type="GO" id="GO:0005886">
    <property type="term" value="C:plasma membrane"/>
    <property type="evidence" value="ECO:0007669"/>
    <property type="project" value="TreeGrafter"/>
</dbReference>
<feature type="transmembrane region" description="Helical" evidence="6">
    <location>
        <begin position="434"/>
        <end position="456"/>
    </location>
</feature>
<feature type="region of interest" description="Disordered" evidence="5">
    <location>
        <begin position="1"/>
        <end position="55"/>
    </location>
</feature>
<feature type="transmembrane region" description="Helical" evidence="6">
    <location>
        <begin position="227"/>
        <end position="247"/>
    </location>
</feature>
<evidence type="ECO:0000313" key="8">
    <source>
        <dbReference type="EMBL" id="KAF9535502.1"/>
    </source>
</evidence>
<dbReference type="PROSITE" id="PS50850">
    <property type="entry name" value="MFS"/>
    <property type="match status" value="1"/>
</dbReference>
<dbReference type="SUPFAM" id="SSF103473">
    <property type="entry name" value="MFS general substrate transporter"/>
    <property type="match status" value="1"/>
</dbReference>
<feature type="transmembrane region" description="Helical" evidence="6">
    <location>
        <begin position="337"/>
        <end position="359"/>
    </location>
</feature>
<feature type="transmembrane region" description="Helical" evidence="6">
    <location>
        <begin position="408"/>
        <end position="428"/>
    </location>
</feature>
<feature type="compositionally biased region" description="Low complexity" evidence="5">
    <location>
        <begin position="26"/>
        <end position="39"/>
    </location>
</feature>
<feature type="compositionally biased region" description="Low complexity" evidence="5">
    <location>
        <begin position="564"/>
        <end position="578"/>
    </location>
</feature>
<feature type="domain" description="Major facilitator superfamily (MFS) profile" evidence="7">
    <location>
        <begin position="69"/>
        <end position="562"/>
    </location>
</feature>
<dbReference type="GO" id="GO:0022857">
    <property type="term" value="F:transmembrane transporter activity"/>
    <property type="evidence" value="ECO:0007669"/>
    <property type="project" value="InterPro"/>
</dbReference>
<evidence type="ECO:0000256" key="3">
    <source>
        <dbReference type="ARBA" id="ARBA00022989"/>
    </source>
</evidence>
<evidence type="ECO:0000256" key="1">
    <source>
        <dbReference type="ARBA" id="ARBA00004141"/>
    </source>
</evidence>
<feature type="transmembrane region" description="Helical" evidence="6">
    <location>
        <begin position="538"/>
        <end position="557"/>
    </location>
</feature>
<proteinExistence type="predicted"/>
<dbReference type="AlphaFoldDB" id="A0A9P6JVJ4"/>
<keyword evidence="9" id="KW-1185">Reference proteome</keyword>
<keyword evidence="2 6" id="KW-0812">Transmembrane</keyword>
<feature type="transmembrane region" description="Helical" evidence="6">
    <location>
        <begin position="160"/>
        <end position="180"/>
    </location>
</feature>
<feature type="transmembrane region" description="Helical" evidence="6">
    <location>
        <begin position="135"/>
        <end position="154"/>
    </location>
</feature>
<dbReference type="Gene3D" id="1.20.1250.20">
    <property type="entry name" value="MFS general substrate transporter like domains"/>
    <property type="match status" value="1"/>
</dbReference>
<keyword evidence="3 6" id="KW-1133">Transmembrane helix</keyword>
<keyword evidence="4 6" id="KW-0472">Membrane</keyword>
<reference evidence="8" key="1">
    <citation type="submission" date="2020-11" db="EMBL/GenBank/DDBJ databases">
        <authorList>
            <consortium name="DOE Joint Genome Institute"/>
            <person name="Ahrendt S."/>
            <person name="Riley R."/>
            <person name="Andreopoulos W."/>
            <person name="Labutti K."/>
            <person name="Pangilinan J."/>
            <person name="Ruiz-Duenas F.J."/>
            <person name="Barrasa J.M."/>
            <person name="Sanchez-Garcia M."/>
            <person name="Camarero S."/>
            <person name="Miyauchi S."/>
            <person name="Serrano A."/>
            <person name="Linde D."/>
            <person name="Babiker R."/>
            <person name="Drula E."/>
            <person name="Ayuso-Fernandez I."/>
            <person name="Pacheco R."/>
            <person name="Padilla G."/>
            <person name="Ferreira P."/>
            <person name="Barriuso J."/>
            <person name="Kellner H."/>
            <person name="Castanera R."/>
            <person name="Alfaro M."/>
            <person name="Ramirez L."/>
            <person name="Pisabarro A.G."/>
            <person name="Kuo A."/>
            <person name="Tritt A."/>
            <person name="Lipzen A."/>
            <person name="He G."/>
            <person name="Yan M."/>
            <person name="Ng V."/>
            <person name="Cullen D."/>
            <person name="Martin F."/>
            <person name="Rosso M.-N."/>
            <person name="Henrissat B."/>
            <person name="Hibbett D."/>
            <person name="Martinez A.T."/>
            <person name="Grigoriev I.V."/>
        </authorList>
    </citation>
    <scope>NUCLEOTIDE SEQUENCE</scope>
    <source>
        <strain evidence="8">CBS 506.95</strain>
    </source>
</reference>
<feature type="transmembrane region" description="Helical" evidence="6">
    <location>
        <begin position="267"/>
        <end position="288"/>
    </location>
</feature>
<name>A0A9P6JVJ4_9AGAR</name>
<feature type="compositionally biased region" description="Basic and acidic residues" evidence="5">
    <location>
        <begin position="1"/>
        <end position="11"/>
    </location>
</feature>
<evidence type="ECO:0000256" key="2">
    <source>
        <dbReference type="ARBA" id="ARBA00022692"/>
    </source>
</evidence>
<feature type="region of interest" description="Disordered" evidence="5">
    <location>
        <begin position="564"/>
        <end position="584"/>
    </location>
</feature>
<comment type="subcellular location">
    <subcellularLocation>
        <location evidence="1">Membrane</location>
        <topology evidence="1">Multi-pass membrane protein</topology>
    </subcellularLocation>
</comment>
<evidence type="ECO:0000313" key="9">
    <source>
        <dbReference type="Proteomes" id="UP000807306"/>
    </source>
</evidence>
<evidence type="ECO:0000256" key="6">
    <source>
        <dbReference type="SAM" id="Phobius"/>
    </source>
</evidence>
<dbReference type="OrthoDB" id="2351791at2759"/>
<comment type="caution">
    <text evidence="8">The sequence shown here is derived from an EMBL/GenBank/DDBJ whole genome shotgun (WGS) entry which is preliminary data.</text>
</comment>
<dbReference type="Gene3D" id="1.20.1720.10">
    <property type="entry name" value="Multidrug resistance protein D"/>
    <property type="match status" value="1"/>
</dbReference>
<evidence type="ECO:0000256" key="5">
    <source>
        <dbReference type="SAM" id="MobiDB-lite"/>
    </source>
</evidence>
<sequence length="584" mass="62572">MPPRLELDIPHARPSVSAASSFTEKSAISSPSSTIGPTPASSPSPEPRSTLADPPVGGRQLSTLRLLVIHIGAALTLFLATTDATIVSTSLPTISSNLQASSSEYTWVGVAYLLTQTAFQPLYGKLSDLVGRKSVLFSSICIFAIGSALCGAAQSIRWLIASRALAGIGGGGIVSAVWVITSEIVEVRQRAVWSQALSVTWSCSAVAGPLLGGLFSGQDGSLTGWRWGFYINLPICAVAISILLVSLQGVELRRSTNASWSLFRHKFDFVGLFLFMTATSSIIIGFSFATDIGWTAPSTLILIIIGISVLIAGGFYENLTSRDCLFPPTTFKSLTPSVVLIISFLHNFAFNAGTFYLALYYQAAEGSTPLESGLKVLPYSLGSSLASMPVAWFIGYRQRRTHDTSAQNWTISMGLFISTIGFGLLHLLDEKAKVVLQIVFPLIAGIGIGMLFHAPYQVFTRSLKPQDLAAGTSAFFLVRFTGATIGLAVAGTIFYAKAQLPDLTFHGSSPSIDFSRIRHLPPDREEEVLQVISTSIHMIWTVCTPCLGVSFLLSFLLRKLPSSDTTDAKNTPTTTTSSTDDEKL</sequence>